<feature type="chain" id="PRO_5012779207" evidence="12">
    <location>
        <begin position="23"/>
        <end position="369"/>
    </location>
</feature>
<keyword evidence="5 12" id="KW-0732">Signal</keyword>
<dbReference type="InterPro" id="IPR032675">
    <property type="entry name" value="LRR_dom_sf"/>
</dbReference>
<keyword evidence="14" id="KW-1185">Reference proteome</keyword>
<feature type="transmembrane region" description="Helical" evidence="11">
    <location>
        <begin position="350"/>
        <end position="368"/>
    </location>
</feature>
<sequence>MIINGRRLGIFLMAISCALADAQDECSFVNKLLGKDDSFDCCSLGYPKIKCSKDHITYIDLHSNNIKTEFPNSFGQLTKLVILNLSDNEISGSLPSDIKNLKSLFELNLSSNQISGVIPESISELQSLKTLNLSNNNISSFTKEITKIPLLTDLDLSGNEIEGGIIEEVKNFENLRVLNLGSNKLSGSIPDALGEIKNLVTLNLSKNNLDGEIPEAIGKLTKLKYLLLNGNKLSGDIPTSSLKILTMTGVDLSDNILLSGKIPDFSYTTIDHECVYTNTNLCYTKKEKDSKCKYTNYECSTCSENAKVDSNGVCVCNRNYSGLGYITCTSSVDDNDLNDEDNAANFRTSLQSLTIATMIFIVSYILYLM</sequence>
<dbReference type="InterPro" id="IPR001611">
    <property type="entry name" value="Leu-rich_rpt"/>
</dbReference>
<keyword evidence="7" id="KW-0547">Nucleotide-binding</keyword>
<evidence type="ECO:0000256" key="4">
    <source>
        <dbReference type="ARBA" id="ARBA00022692"/>
    </source>
</evidence>
<dbReference type="Gene3D" id="3.80.10.10">
    <property type="entry name" value="Ribonuclease Inhibitor"/>
    <property type="match status" value="2"/>
</dbReference>
<evidence type="ECO:0000313" key="14">
    <source>
        <dbReference type="Proteomes" id="UP000193920"/>
    </source>
</evidence>
<dbReference type="SMART" id="SM00369">
    <property type="entry name" value="LRR_TYP"/>
    <property type="match status" value="5"/>
</dbReference>
<keyword evidence="3" id="KW-0433">Leucine-rich repeat</keyword>
<dbReference type="GO" id="GO:0016020">
    <property type="term" value="C:membrane"/>
    <property type="evidence" value="ECO:0007669"/>
    <property type="project" value="UniProtKB-SubCell"/>
</dbReference>
<keyword evidence="10 11" id="KW-0472">Membrane</keyword>
<dbReference type="GO" id="GO:0005524">
    <property type="term" value="F:ATP binding"/>
    <property type="evidence" value="ECO:0007669"/>
    <property type="project" value="UniProtKB-KW"/>
</dbReference>
<evidence type="ECO:0000256" key="1">
    <source>
        <dbReference type="ARBA" id="ARBA00004167"/>
    </source>
</evidence>
<dbReference type="Pfam" id="PF00560">
    <property type="entry name" value="LRR_1"/>
    <property type="match status" value="2"/>
</dbReference>
<evidence type="ECO:0000256" key="11">
    <source>
        <dbReference type="SAM" id="Phobius"/>
    </source>
</evidence>
<dbReference type="AlphaFoldDB" id="A0A1Y2B210"/>
<dbReference type="InterPro" id="IPR051716">
    <property type="entry name" value="Plant_RL_S/T_kinase"/>
</dbReference>
<keyword evidence="9 11" id="KW-1133">Transmembrane helix</keyword>
<evidence type="ECO:0000256" key="6">
    <source>
        <dbReference type="ARBA" id="ARBA00022737"/>
    </source>
</evidence>
<evidence type="ECO:0000256" key="3">
    <source>
        <dbReference type="ARBA" id="ARBA00022614"/>
    </source>
</evidence>
<dbReference type="FunFam" id="3.80.10.10:FF:000383">
    <property type="entry name" value="Leucine-rich repeat receptor protein kinase EMS1"/>
    <property type="match status" value="1"/>
</dbReference>
<evidence type="ECO:0000256" key="12">
    <source>
        <dbReference type="SAM" id="SignalP"/>
    </source>
</evidence>
<comment type="caution">
    <text evidence="13">The sequence shown here is derived from an EMBL/GenBank/DDBJ whole genome shotgun (WGS) entry which is preliminary data.</text>
</comment>
<dbReference type="STRING" id="1754190.A0A1Y2B210"/>
<evidence type="ECO:0000313" key="13">
    <source>
        <dbReference type="EMBL" id="ORY28527.1"/>
    </source>
</evidence>
<dbReference type="InterPro" id="IPR003591">
    <property type="entry name" value="Leu-rich_rpt_typical-subtyp"/>
</dbReference>
<dbReference type="OrthoDB" id="676979at2759"/>
<keyword evidence="6" id="KW-0677">Repeat</keyword>
<keyword evidence="4 11" id="KW-0812">Transmembrane</keyword>
<proteinExistence type="inferred from homology"/>
<comment type="subcellular location">
    <subcellularLocation>
        <location evidence="1">Membrane</location>
        <topology evidence="1">Single-pass membrane protein</topology>
    </subcellularLocation>
</comment>
<keyword evidence="8" id="KW-0067">ATP-binding</keyword>
<dbReference type="FunFam" id="3.80.10.10:FF:000111">
    <property type="entry name" value="LRR receptor-like serine/threonine-protein kinase ERECTA"/>
    <property type="match status" value="1"/>
</dbReference>
<name>A0A1Y2B210_9FUNG</name>
<dbReference type="Pfam" id="PF13855">
    <property type="entry name" value="LRR_8"/>
    <property type="match status" value="2"/>
</dbReference>
<evidence type="ECO:0000256" key="8">
    <source>
        <dbReference type="ARBA" id="ARBA00022840"/>
    </source>
</evidence>
<organism evidence="13 14">
    <name type="scientific">Neocallimastix californiae</name>
    <dbReference type="NCBI Taxonomy" id="1754190"/>
    <lineage>
        <taxon>Eukaryota</taxon>
        <taxon>Fungi</taxon>
        <taxon>Fungi incertae sedis</taxon>
        <taxon>Chytridiomycota</taxon>
        <taxon>Chytridiomycota incertae sedis</taxon>
        <taxon>Neocallimastigomycetes</taxon>
        <taxon>Neocallimastigales</taxon>
        <taxon>Neocallimastigaceae</taxon>
        <taxon>Neocallimastix</taxon>
    </lineage>
</organism>
<evidence type="ECO:0000256" key="5">
    <source>
        <dbReference type="ARBA" id="ARBA00022729"/>
    </source>
</evidence>
<comment type="similarity">
    <text evidence="2">Belongs to the RLP family.</text>
</comment>
<dbReference type="PRINTS" id="PR00019">
    <property type="entry name" value="LEURICHRPT"/>
</dbReference>
<evidence type="ECO:0000256" key="2">
    <source>
        <dbReference type="ARBA" id="ARBA00009592"/>
    </source>
</evidence>
<reference evidence="13 14" key="1">
    <citation type="submission" date="2016-08" db="EMBL/GenBank/DDBJ databases">
        <title>A Parts List for Fungal Cellulosomes Revealed by Comparative Genomics.</title>
        <authorList>
            <consortium name="DOE Joint Genome Institute"/>
            <person name="Haitjema C.H."/>
            <person name="Gilmore S.P."/>
            <person name="Henske J.K."/>
            <person name="Solomon K.V."/>
            <person name="De Groot R."/>
            <person name="Kuo A."/>
            <person name="Mondo S.J."/>
            <person name="Salamov A.A."/>
            <person name="Labutti K."/>
            <person name="Zhao Z."/>
            <person name="Chiniquy J."/>
            <person name="Barry K."/>
            <person name="Brewer H.M."/>
            <person name="Purvine S.O."/>
            <person name="Wright A.T."/>
            <person name="Boxma B."/>
            <person name="Van Alen T."/>
            <person name="Hackstein J.H."/>
            <person name="Baker S.E."/>
            <person name="Grigoriev I.V."/>
            <person name="O'Malley M.A."/>
        </authorList>
    </citation>
    <scope>NUCLEOTIDE SEQUENCE [LARGE SCALE GENOMIC DNA]</scope>
    <source>
        <strain evidence="13 14">G1</strain>
    </source>
</reference>
<dbReference type="PANTHER" id="PTHR48053:SF164">
    <property type="entry name" value="LEUCINE-RICH REPEAT-CONTAINING N-TERMINAL PLANT-TYPE DOMAIN-CONTAINING PROTEIN"/>
    <property type="match status" value="1"/>
</dbReference>
<dbReference type="Proteomes" id="UP000193920">
    <property type="component" value="Unassembled WGS sequence"/>
</dbReference>
<dbReference type="EMBL" id="MCOG01000185">
    <property type="protein sequence ID" value="ORY28527.1"/>
    <property type="molecule type" value="Genomic_DNA"/>
</dbReference>
<dbReference type="PROSITE" id="PS51450">
    <property type="entry name" value="LRR"/>
    <property type="match status" value="1"/>
</dbReference>
<feature type="signal peptide" evidence="12">
    <location>
        <begin position="1"/>
        <end position="22"/>
    </location>
</feature>
<gene>
    <name evidence="13" type="ORF">LY90DRAFT_674096</name>
</gene>
<dbReference type="SUPFAM" id="SSF52058">
    <property type="entry name" value="L domain-like"/>
    <property type="match status" value="1"/>
</dbReference>
<protein>
    <submittedName>
        <fullName evidence="13">L domain-like protein</fullName>
    </submittedName>
</protein>
<accession>A0A1Y2B210</accession>
<evidence type="ECO:0000256" key="9">
    <source>
        <dbReference type="ARBA" id="ARBA00022989"/>
    </source>
</evidence>
<evidence type="ECO:0000256" key="10">
    <source>
        <dbReference type="ARBA" id="ARBA00023136"/>
    </source>
</evidence>
<evidence type="ECO:0000256" key="7">
    <source>
        <dbReference type="ARBA" id="ARBA00022741"/>
    </source>
</evidence>
<dbReference type="PANTHER" id="PTHR48053">
    <property type="entry name" value="LEUCINE RICH REPEAT FAMILY PROTEIN, EXPRESSED"/>
    <property type="match status" value="1"/>
</dbReference>